<dbReference type="InterPro" id="IPR029052">
    <property type="entry name" value="Metallo-depent_PP-like"/>
</dbReference>
<dbReference type="OrthoDB" id="5380073at2"/>
<dbReference type="InterPro" id="IPR024654">
    <property type="entry name" value="Calcineurin-like_PHP_lpxH"/>
</dbReference>
<feature type="domain" description="Calcineurin-like phosphoesterase" evidence="2">
    <location>
        <begin position="3"/>
        <end position="187"/>
    </location>
</feature>
<protein>
    <submittedName>
        <fullName evidence="3">Ser/Thr protein phosphatase family protein</fullName>
    </submittedName>
</protein>
<evidence type="ECO:0000256" key="1">
    <source>
        <dbReference type="ARBA" id="ARBA00008950"/>
    </source>
</evidence>
<dbReference type="SUPFAM" id="SSF56300">
    <property type="entry name" value="Metallo-dependent phosphatases"/>
    <property type="match status" value="1"/>
</dbReference>
<name>B9L6W9_NAUPA</name>
<reference evidence="3 4" key="1">
    <citation type="journal article" date="2009" name="PLoS Genet.">
        <title>Adaptations to submarine hydrothermal environments exemplified by the genome of Nautilia profundicola.</title>
        <authorList>
            <person name="Campbell B.J."/>
            <person name="Smith J.L."/>
            <person name="Hanson T.E."/>
            <person name="Klotz M.G."/>
            <person name="Stein L.Y."/>
            <person name="Lee C.K."/>
            <person name="Wu D."/>
            <person name="Robinson J.M."/>
            <person name="Khouri H.M."/>
            <person name="Eisen J.A."/>
            <person name="Cary S.C."/>
        </authorList>
    </citation>
    <scope>NUCLEOTIDE SEQUENCE [LARGE SCALE GENOMIC DNA]</scope>
    <source>
        <strain evidence="4">ATCC BAA-1463 / DSM 18972 / AmH</strain>
    </source>
</reference>
<accession>B9L6W9</accession>
<evidence type="ECO:0000313" key="4">
    <source>
        <dbReference type="Proteomes" id="UP000000448"/>
    </source>
</evidence>
<dbReference type="RefSeq" id="WP_015902678.1">
    <property type="nucleotide sequence ID" value="NC_012115.1"/>
</dbReference>
<dbReference type="HOGENOM" id="CLU_092313_3_0_7"/>
<dbReference type="Gene3D" id="3.60.21.10">
    <property type="match status" value="1"/>
</dbReference>
<evidence type="ECO:0000313" key="3">
    <source>
        <dbReference type="EMBL" id="ACM93626.1"/>
    </source>
</evidence>
<dbReference type="STRING" id="598659.NAMH_1727"/>
<dbReference type="eggNOG" id="COG4186">
    <property type="taxonomic scope" value="Bacteria"/>
</dbReference>
<gene>
    <name evidence="3" type="ordered locus">NAMH_1727</name>
</gene>
<dbReference type="Pfam" id="PF12850">
    <property type="entry name" value="Metallophos_2"/>
    <property type="match status" value="1"/>
</dbReference>
<evidence type="ECO:0000259" key="2">
    <source>
        <dbReference type="Pfam" id="PF12850"/>
    </source>
</evidence>
<dbReference type="EMBL" id="CP001279">
    <property type="protein sequence ID" value="ACM93626.1"/>
    <property type="molecule type" value="Genomic_DNA"/>
</dbReference>
<comment type="similarity">
    <text evidence="1">Belongs to the metallophosphoesterase superfamily. YfcE family.</text>
</comment>
<dbReference type="KEGG" id="nam:NAMH_1727"/>
<dbReference type="Proteomes" id="UP000000448">
    <property type="component" value="Chromosome"/>
</dbReference>
<dbReference type="AlphaFoldDB" id="B9L6W9"/>
<keyword evidence="4" id="KW-1185">Reference proteome</keyword>
<organism evidence="3 4">
    <name type="scientific">Nautilia profundicola (strain ATCC BAA-1463 / DSM 18972 / AmH)</name>
    <dbReference type="NCBI Taxonomy" id="598659"/>
    <lineage>
        <taxon>Bacteria</taxon>
        <taxon>Pseudomonadati</taxon>
        <taxon>Campylobacterota</taxon>
        <taxon>Epsilonproteobacteria</taxon>
        <taxon>Nautiliales</taxon>
        <taxon>Nautiliaceae</taxon>
        <taxon>Nautilia</taxon>
    </lineage>
</organism>
<proteinExistence type="inferred from homology"/>
<sequence length="208" mass="24542">MKIISDTHFGHTNMLLHEPSRMQKARMEGYEDFDRFLIEYLNSYISKNNEVLHLGDVAFKDRYTMAEKLNGKITLIKGNHDKQKHIEFYKSIGWDVIEDIRIEIDIDKSWFDYLKYKYDTKTLAKTACLVKEINGKKILFSHYPVFNDNPYDEKFQNISNLLEEVFTLCGCDINIHGHTHSYKVADKRCINACLEVNDFKPLENFDLL</sequence>